<dbReference type="STRING" id="1336337.A0A3N4JAA2"/>
<accession>A0A3N4JAA2</accession>
<dbReference type="GO" id="GO:0003676">
    <property type="term" value="F:nucleic acid binding"/>
    <property type="evidence" value="ECO:0007669"/>
    <property type="project" value="InterPro"/>
</dbReference>
<protein>
    <submittedName>
        <fullName evidence="1">Uncharacterized protein</fullName>
    </submittedName>
</protein>
<organism evidence="1 2">
    <name type="scientific">Choiromyces venosus 120613-1</name>
    <dbReference type="NCBI Taxonomy" id="1336337"/>
    <lineage>
        <taxon>Eukaryota</taxon>
        <taxon>Fungi</taxon>
        <taxon>Dikarya</taxon>
        <taxon>Ascomycota</taxon>
        <taxon>Pezizomycotina</taxon>
        <taxon>Pezizomycetes</taxon>
        <taxon>Pezizales</taxon>
        <taxon>Tuberaceae</taxon>
        <taxon>Choiromyces</taxon>
    </lineage>
</organism>
<keyword evidence="2" id="KW-1185">Reference proteome</keyword>
<evidence type="ECO:0000313" key="1">
    <source>
        <dbReference type="EMBL" id="RPA93380.1"/>
    </source>
</evidence>
<proteinExistence type="predicted"/>
<dbReference type="Proteomes" id="UP000276215">
    <property type="component" value="Unassembled WGS sequence"/>
</dbReference>
<dbReference type="Gene3D" id="3.30.420.10">
    <property type="entry name" value="Ribonuclease H-like superfamily/Ribonuclease H"/>
    <property type="match status" value="1"/>
</dbReference>
<evidence type="ECO:0000313" key="2">
    <source>
        <dbReference type="Proteomes" id="UP000276215"/>
    </source>
</evidence>
<dbReference type="PANTHER" id="PTHR35871:SF1">
    <property type="entry name" value="CXC1-LIKE CYSTEINE CLUSTER ASSOCIATED WITH KDZ TRANSPOSASES DOMAIN-CONTAINING PROTEIN"/>
    <property type="match status" value="1"/>
</dbReference>
<dbReference type="PANTHER" id="PTHR35871">
    <property type="entry name" value="EXPRESSED PROTEIN"/>
    <property type="match status" value="1"/>
</dbReference>
<reference evidence="1 2" key="1">
    <citation type="journal article" date="2018" name="Nat. Ecol. Evol.">
        <title>Pezizomycetes genomes reveal the molecular basis of ectomycorrhizal truffle lifestyle.</title>
        <authorList>
            <person name="Murat C."/>
            <person name="Payen T."/>
            <person name="Noel B."/>
            <person name="Kuo A."/>
            <person name="Morin E."/>
            <person name="Chen J."/>
            <person name="Kohler A."/>
            <person name="Krizsan K."/>
            <person name="Balestrini R."/>
            <person name="Da Silva C."/>
            <person name="Montanini B."/>
            <person name="Hainaut M."/>
            <person name="Levati E."/>
            <person name="Barry K.W."/>
            <person name="Belfiori B."/>
            <person name="Cichocki N."/>
            <person name="Clum A."/>
            <person name="Dockter R.B."/>
            <person name="Fauchery L."/>
            <person name="Guy J."/>
            <person name="Iotti M."/>
            <person name="Le Tacon F."/>
            <person name="Lindquist E.A."/>
            <person name="Lipzen A."/>
            <person name="Malagnac F."/>
            <person name="Mello A."/>
            <person name="Molinier V."/>
            <person name="Miyauchi S."/>
            <person name="Poulain J."/>
            <person name="Riccioni C."/>
            <person name="Rubini A."/>
            <person name="Sitrit Y."/>
            <person name="Splivallo R."/>
            <person name="Traeger S."/>
            <person name="Wang M."/>
            <person name="Zifcakova L."/>
            <person name="Wipf D."/>
            <person name="Zambonelli A."/>
            <person name="Paolocci F."/>
            <person name="Nowrousian M."/>
            <person name="Ottonello S."/>
            <person name="Baldrian P."/>
            <person name="Spatafora J.W."/>
            <person name="Henrissat B."/>
            <person name="Nagy L.G."/>
            <person name="Aury J.M."/>
            <person name="Wincker P."/>
            <person name="Grigoriev I.V."/>
            <person name="Bonfante P."/>
            <person name="Martin F.M."/>
        </authorList>
    </citation>
    <scope>NUCLEOTIDE SEQUENCE [LARGE SCALE GENOMIC DNA]</scope>
    <source>
        <strain evidence="1 2">120613-1</strain>
    </source>
</reference>
<gene>
    <name evidence="1" type="ORF">L873DRAFT_1777794</name>
</gene>
<sequence length="178" mass="21239">MSMRPVGKQHLLCTGWYEINGVKQIQEMIFPHNHEKFGNLAQGLKLVLEEQKLWHPHLCLDCMSRYCQQYKQILIQRKSEEVEQLGHLVLFLPKFYCELNWIEYYWCQSKKYARENCGYSIEALCDILPIALDSVMPQLIGKYYCKTQRILQAYYDGIVYGSEDFKQVYKSHRRVRAE</sequence>
<dbReference type="AlphaFoldDB" id="A0A3N4JAA2"/>
<dbReference type="EMBL" id="ML120453">
    <property type="protein sequence ID" value="RPA93380.1"/>
    <property type="molecule type" value="Genomic_DNA"/>
</dbReference>
<dbReference type="OrthoDB" id="5401962at2759"/>
<name>A0A3N4JAA2_9PEZI</name>
<dbReference type="InterPro" id="IPR036397">
    <property type="entry name" value="RNaseH_sf"/>
</dbReference>